<name>A0A1M6IRP6_9BACT</name>
<dbReference type="SUPFAM" id="SSF51556">
    <property type="entry name" value="Metallo-dependent hydrolases"/>
    <property type="match status" value="1"/>
</dbReference>
<protein>
    <submittedName>
        <fullName evidence="1">Membrane dipeptidase (Peptidase family M19)</fullName>
    </submittedName>
</protein>
<dbReference type="OrthoDB" id="611177at2"/>
<gene>
    <name evidence="1" type="ORF">SAMN02745146_2948</name>
</gene>
<dbReference type="GO" id="GO:0070573">
    <property type="term" value="F:metallodipeptidase activity"/>
    <property type="evidence" value="ECO:0007669"/>
    <property type="project" value="InterPro"/>
</dbReference>
<dbReference type="Pfam" id="PF01244">
    <property type="entry name" value="Peptidase_M19"/>
    <property type="match status" value="1"/>
</dbReference>
<dbReference type="PROSITE" id="PS51365">
    <property type="entry name" value="RENAL_DIPEPTIDASE_2"/>
    <property type="match status" value="1"/>
</dbReference>
<dbReference type="STRING" id="1121955.SAMN02745146_2948"/>
<dbReference type="AlphaFoldDB" id="A0A1M6IRP6"/>
<dbReference type="PANTHER" id="PTHR10443">
    <property type="entry name" value="MICROSOMAL DIPEPTIDASE"/>
    <property type="match status" value="1"/>
</dbReference>
<dbReference type="PANTHER" id="PTHR10443:SF12">
    <property type="entry name" value="DIPEPTIDASE"/>
    <property type="match status" value="1"/>
</dbReference>
<dbReference type="Proteomes" id="UP000184418">
    <property type="component" value="Unassembled WGS sequence"/>
</dbReference>
<accession>A0A1M6IRP6</accession>
<dbReference type="InterPro" id="IPR032466">
    <property type="entry name" value="Metal_Hydrolase"/>
</dbReference>
<dbReference type="EMBL" id="FQYN01000006">
    <property type="protein sequence ID" value="SHJ37146.1"/>
    <property type="molecule type" value="Genomic_DNA"/>
</dbReference>
<evidence type="ECO:0000313" key="1">
    <source>
        <dbReference type="EMBL" id="SHJ37146.1"/>
    </source>
</evidence>
<dbReference type="Gene3D" id="3.20.20.140">
    <property type="entry name" value="Metal-dependent hydrolases"/>
    <property type="match status" value="1"/>
</dbReference>
<dbReference type="RefSeq" id="WP_073110609.1">
    <property type="nucleotide sequence ID" value="NZ_FQYN01000006.1"/>
</dbReference>
<proteinExistence type="predicted"/>
<evidence type="ECO:0000313" key="2">
    <source>
        <dbReference type="Proteomes" id="UP000184418"/>
    </source>
</evidence>
<keyword evidence="2" id="KW-1185">Reference proteome</keyword>
<sequence length="526" mass="59639">MAYFDLHAHPVLKAHLSGTHTANRRPVWANEQDEIPKASVQVLFMRDILRHQANLYQLQQGEVNLSVSVHHSPEVGMVQSDLFHTVARHIPAFVNPDLLREVARVGEPGQRTYFDHLRDSLDLLPDNLRGPQGQYVRVLRRLSDYKPEDLNIIRAIEGAHCLFSDPAGLTAADNLLRLLTEGHRFLYLTLAHLTDNYICTHAFGMRMKVGPMPITRHPGFYPRRAGLTTVGADLIRVALRAGVLIDVKHMSRESRLQYYALRTQEFTTAPIIFSHGAATGCSARAPRIRKALPHRTDPDLVVVHYHQGGLNPGVTPEDFNCWSINLYDEDIQEIVRSRGLIGLSLDKRIAGVNKTAKEIFSRAEYELIPERPLLENPRRHAAEDADVADEEDLMADDAWAEDQEMGRATPDDDAGISWLERTRRRHLKFLAYQILYMVRVGGPATWRCLCIGSDFDGLIAPLRCSRSALDFDDVEDALVQRLAGLADGKWDPADALNPNNVRERVRDLLWRNAWRFLERHFNDPAP</sequence>
<dbReference type="InterPro" id="IPR008257">
    <property type="entry name" value="Pept_M19"/>
</dbReference>
<organism evidence="1 2">
    <name type="scientific">Hymenobacter daecheongensis DSM 21074</name>
    <dbReference type="NCBI Taxonomy" id="1121955"/>
    <lineage>
        <taxon>Bacteria</taxon>
        <taxon>Pseudomonadati</taxon>
        <taxon>Bacteroidota</taxon>
        <taxon>Cytophagia</taxon>
        <taxon>Cytophagales</taxon>
        <taxon>Hymenobacteraceae</taxon>
        <taxon>Hymenobacter</taxon>
    </lineage>
</organism>
<reference evidence="1 2" key="1">
    <citation type="submission" date="2016-11" db="EMBL/GenBank/DDBJ databases">
        <authorList>
            <person name="Jaros S."/>
            <person name="Januszkiewicz K."/>
            <person name="Wedrychowicz H."/>
        </authorList>
    </citation>
    <scope>NUCLEOTIDE SEQUENCE [LARGE SCALE GENOMIC DNA]</scope>
    <source>
        <strain evidence="1 2">DSM 21074</strain>
    </source>
</reference>
<dbReference type="GO" id="GO:0006508">
    <property type="term" value="P:proteolysis"/>
    <property type="evidence" value="ECO:0007669"/>
    <property type="project" value="InterPro"/>
</dbReference>